<name>A0A9W9KET4_9EURO</name>
<keyword evidence="3" id="KW-1185">Reference proteome</keyword>
<feature type="signal peptide" evidence="1">
    <location>
        <begin position="1"/>
        <end position="20"/>
    </location>
</feature>
<dbReference type="EMBL" id="JAPMSZ010000005">
    <property type="protein sequence ID" value="KAJ5102407.1"/>
    <property type="molecule type" value="Genomic_DNA"/>
</dbReference>
<dbReference type="AlphaFoldDB" id="A0A9W9KET4"/>
<reference evidence="2" key="1">
    <citation type="submission" date="2022-11" db="EMBL/GenBank/DDBJ databases">
        <authorList>
            <person name="Petersen C."/>
        </authorList>
    </citation>
    <scope>NUCLEOTIDE SEQUENCE</scope>
    <source>
        <strain evidence="2">IBT 34128</strain>
    </source>
</reference>
<comment type="caution">
    <text evidence="2">The sequence shown here is derived from an EMBL/GenBank/DDBJ whole genome shotgun (WGS) entry which is preliminary data.</text>
</comment>
<reference evidence="2" key="2">
    <citation type="journal article" date="2023" name="IMA Fungus">
        <title>Comparative genomic study of the Penicillium genus elucidates a diverse pangenome and 15 lateral gene transfer events.</title>
        <authorList>
            <person name="Petersen C."/>
            <person name="Sorensen T."/>
            <person name="Nielsen M.R."/>
            <person name="Sondergaard T.E."/>
            <person name="Sorensen J.L."/>
            <person name="Fitzpatrick D.A."/>
            <person name="Frisvad J.C."/>
            <person name="Nielsen K.L."/>
        </authorList>
    </citation>
    <scope>NUCLEOTIDE SEQUENCE</scope>
    <source>
        <strain evidence="2">IBT 34128</strain>
    </source>
</reference>
<protein>
    <submittedName>
        <fullName evidence="2">Uncharacterized protein</fullName>
    </submittedName>
</protein>
<organism evidence="2 3">
    <name type="scientific">Penicillium alfredii</name>
    <dbReference type="NCBI Taxonomy" id="1506179"/>
    <lineage>
        <taxon>Eukaryota</taxon>
        <taxon>Fungi</taxon>
        <taxon>Dikarya</taxon>
        <taxon>Ascomycota</taxon>
        <taxon>Pezizomycotina</taxon>
        <taxon>Eurotiomycetes</taxon>
        <taxon>Eurotiomycetidae</taxon>
        <taxon>Eurotiales</taxon>
        <taxon>Aspergillaceae</taxon>
        <taxon>Penicillium</taxon>
    </lineage>
</organism>
<evidence type="ECO:0000256" key="1">
    <source>
        <dbReference type="SAM" id="SignalP"/>
    </source>
</evidence>
<keyword evidence="1" id="KW-0732">Signal</keyword>
<dbReference type="RefSeq" id="XP_056513238.1">
    <property type="nucleotide sequence ID" value="XM_056655211.1"/>
</dbReference>
<proteinExistence type="predicted"/>
<evidence type="ECO:0000313" key="2">
    <source>
        <dbReference type="EMBL" id="KAJ5102407.1"/>
    </source>
</evidence>
<feature type="chain" id="PRO_5040864132" evidence="1">
    <location>
        <begin position="21"/>
        <end position="290"/>
    </location>
</feature>
<accession>A0A9W9KET4</accession>
<sequence length="290" mass="33165">MFKLKYFILFFYPFVLLALAAPLPKISSDIHRYLSWFFTRYNTLEKPMELPITQIPYLDGPTVEEMSTITPIVKFNDISQSKVSTKRVQLEKKKPAVIFQLPSKFSGSDNSPSNAGEITLVADEFIFSAYIPKHVSSTVNDKSTKNDFDGAYQTQIKGTLDDALNECIETTRGGKETVPRLYKIDIVWPQTAAREIKYEKVFAKLKSEIRNLQCREDINSDKLEIVEKYYNSSLDASLDKNAHLYYESALEVVQPPTERLGKIHLSKTRRGIVFHGFETTMERRPPIGST</sequence>
<gene>
    <name evidence="2" type="ORF">NUU61_004629</name>
</gene>
<dbReference type="Proteomes" id="UP001141434">
    <property type="component" value="Unassembled WGS sequence"/>
</dbReference>
<evidence type="ECO:0000313" key="3">
    <source>
        <dbReference type="Proteomes" id="UP001141434"/>
    </source>
</evidence>
<dbReference type="GeneID" id="81394379"/>